<dbReference type="GO" id="GO:0003676">
    <property type="term" value="F:nucleic acid binding"/>
    <property type="evidence" value="ECO:0007669"/>
    <property type="project" value="InterPro"/>
</dbReference>
<dbReference type="EMBL" id="JACGWN010000007">
    <property type="protein sequence ID" value="KAL0444640.1"/>
    <property type="molecule type" value="Genomic_DNA"/>
</dbReference>
<dbReference type="PANTHER" id="PTHR11439">
    <property type="entry name" value="GAG-POL-RELATED RETROTRANSPOSON"/>
    <property type="match status" value="1"/>
</dbReference>
<dbReference type="PANTHER" id="PTHR11439:SF470">
    <property type="entry name" value="CYSTEINE-RICH RLK (RECEPTOR-LIKE PROTEIN KINASE) 8"/>
    <property type="match status" value="1"/>
</dbReference>
<evidence type="ECO:0000313" key="3">
    <source>
        <dbReference type="EMBL" id="KAL0444640.1"/>
    </source>
</evidence>
<dbReference type="InterPro" id="IPR036397">
    <property type="entry name" value="RNaseH_sf"/>
</dbReference>
<reference evidence="3" key="2">
    <citation type="journal article" date="2024" name="Plant">
        <title>Genomic evolution and insights into agronomic trait innovations of Sesamum species.</title>
        <authorList>
            <person name="Miao H."/>
            <person name="Wang L."/>
            <person name="Qu L."/>
            <person name="Liu H."/>
            <person name="Sun Y."/>
            <person name="Le M."/>
            <person name="Wang Q."/>
            <person name="Wei S."/>
            <person name="Zheng Y."/>
            <person name="Lin W."/>
            <person name="Duan Y."/>
            <person name="Cao H."/>
            <person name="Xiong S."/>
            <person name="Wang X."/>
            <person name="Wei L."/>
            <person name="Li C."/>
            <person name="Ma Q."/>
            <person name="Ju M."/>
            <person name="Zhao R."/>
            <person name="Li G."/>
            <person name="Mu C."/>
            <person name="Tian Q."/>
            <person name="Mei H."/>
            <person name="Zhang T."/>
            <person name="Gao T."/>
            <person name="Zhang H."/>
        </authorList>
    </citation>
    <scope>NUCLEOTIDE SEQUENCE</scope>
    <source>
        <strain evidence="3">KEN1</strain>
    </source>
</reference>
<comment type="caution">
    <text evidence="3">The sequence shown here is derived from an EMBL/GenBank/DDBJ whole genome shotgun (WGS) entry which is preliminary data.</text>
</comment>
<dbReference type="InterPro" id="IPR043502">
    <property type="entry name" value="DNA/RNA_pol_sf"/>
</dbReference>
<dbReference type="SUPFAM" id="SSF53098">
    <property type="entry name" value="Ribonuclease H-like"/>
    <property type="match status" value="1"/>
</dbReference>
<protein>
    <submittedName>
        <fullName evidence="3">Retrovirus-related Pol polyprotein from transposon RE2</fullName>
    </submittedName>
</protein>
<dbReference type="AlphaFoldDB" id="A0AAW2WSK4"/>
<proteinExistence type="predicted"/>
<evidence type="ECO:0000259" key="2">
    <source>
        <dbReference type="Pfam" id="PF25597"/>
    </source>
</evidence>
<keyword evidence="1" id="KW-0812">Transmembrane</keyword>
<keyword evidence="1" id="KW-1133">Transmembrane helix</keyword>
<sequence length="599" mass="67599">MVYAVEKQQAVHTDLGNNFNHSAYQLAVNTDKKGGAKPVQERKAFVDKRNLMCTHCHKKGHTRDTCFQLHGVPDWYKTLDDKKKKGKSFAANIDITNEGSDKAPSHNVVEIVAKVLKRMQKNDVPSDPLSHYANYAQFDDDFAVSQMCRQANCQLLFTQRGCVLQDQNVTCSTSVPCSSSKWHNHLGHASAQFDKGIKVIRSDNSLEFINQECRMICETLGIVHQTSCTYTPQQNGLLSEFRIGRFLMKNFMEAFLNTITCELLALYVMLLIFILNDLSFKAGALNCVLIGYSMHQKAYKLFDLDNKSVFFFRDVQFYEDIFPFADVQPGHSTTEPELNSYVEAVKYVEWQDAMKVELDALERNYGLLALLMYVDDILVTAATVTLIQQKAGVHVVRYPKGTATKGLFLPSDSSFKLRAYCDADWVSCTDSRRSLTGFCVFFGNALISWKTKKQSTVSRSTAKAEYMSMAATVCELHWLSYLLLDLGVSLRLPIKLFCDNQAAMHIMANPMFLVRTKHIELDCHIVQGAYKDGFISPSFVHSSLQIADIFTKTLGLKSFVSLLGKSWVWLLCTPVPLVGGMLSFYILMRLPLILSSKKV</sequence>
<dbReference type="SUPFAM" id="SSF56672">
    <property type="entry name" value="DNA/RNA polymerases"/>
    <property type="match status" value="1"/>
</dbReference>
<feature type="transmembrane region" description="Helical" evidence="1">
    <location>
        <begin position="567"/>
        <end position="588"/>
    </location>
</feature>
<feature type="domain" description="Retroviral polymerase SH3-like" evidence="2">
    <location>
        <begin position="284"/>
        <end position="326"/>
    </location>
</feature>
<organism evidence="3">
    <name type="scientific">Sesamum latifolium</name>
    <dbReference type="NCBI Taxonomy" id="2727402"/>
    <lineage>
        <taxon>Eukaryota</taxon>
        <taxon>Viridiplantae</taxon>
        <taxon>Streptophyta</taxon>
        <taxon>Embryophyta</taxon>
        <taxon>Tracheophyta</taxon>
        <taxon>Spermatophyta</taxon>
        <taxon>Magnoliopsida</taxon>
        <taxon>eudicotyledons</taxon>
        <taxon>Gunneridae</taxon>
        <taxon>Pentapetalae</taxon>
        <taxon>asterids</taxon>
        <taxon>lamiids</taxon>
        <taxon>Lamiales</taxon>
        <taxon>Pedaliaceae</taxon>
        <taxon>Sesamum</taxon>
    </lineage>
</organism>
<name>A0AAW2WSK4_9LAMI</name>
<dbReference type="CDD" id="cd09272">
    <property type="entry name" value="RNase_HI_RT_Ty1"/>
    <property type="match status" value="1"/>
</dbReference>
<dbReference type="InterPro" id="IPR057670">
    <property type="entry name" value="SH3_retrovirus"/>
</dbReference>
<evidence type="ECO:0000256" key="1">
    <source>
        <dbReference type="SAM" id="Phobius"/>
    </source>
</evidence>
<dbReference type="Gene3D" id="3.30.420.10">
    <property type="entry name" value="Ribonuclease H-like superfamily/Ribonuclease H"/>
    <property type="match status" value="1"/>
</dbReference>
<dbReference type="InterPro" id="IPR012337">
    <property type="entry name" value="RNaseH-like_sf"/>
</dbReference>
<gene>
    <name evidence="3" type="ORF">Slati_2186700</name>
</gene>
<dbReference type="Pfam" id="PF25597">
    <property type="entry name" value="SH3_retrovirus"/>
    <property type="match status" value="1"/>
</dbReference>
<keyword evidence="1" id="KW-0472">Membrane</keyword>
<accession>A0AAW2WSK4</accession>
<feature type="transmembrane region" description="Helical" evidence="1">
    <location>
        <begin position="254"/>
        <end position="275"/>
    </location>
</feature>
<reference evidence="3" key="1">
    <citation type="submission" date="2020-06" db="EMBL/GenBank/DDBJ databases">
        <authorList>
            <person name="Li T."/>
            <person name="Hu X."/>
            <person name="Zhang T."/>
            <person name="Song X."/>
            <person name="Zhang H."/>
            <person name="Dai N."/>
            <person name="Sheng W."/>
            <person name="Hou X."/>
            <person name="Wei L."/>
        </authorList>
    </citation>
    <scope>NUCLEOTIDE SEQUENCE</scope>
    <source>
        <strain evidence="3">KEN1</strain>
        <tissue evidence="3">Leaf</tissue>
    </source>
</reference>